<evidence type="ECO:0000259" key="5">
    <source>
        <dbReference type="PROSITE" id="PS50977"/>
    </source>
</evidence>
<keyword evidence="2 4" id="KW-0238">DNA-binding</keyword>
<accession>A0A8H9L8M8</accession>
<evidence type="ECO:0000256" key="2">
    <source>
        <dbReference type="ARBA" id="ARBA00023125"/>
    </source>
</evidence>
<dbReference type="SUPFAM" id="SSF46689">
    <property type="entry name" value="Homeodomain-like"/>
    <property type="match status" value="1"/>
</dbReference>
<evidence type="ECO:0000313" key="7">
    <source>
        <dbReference type="Proteomes" id="UP000655589"/>
    </source>
</evidence>
<evidence type="ECO:0000256" key="1">
    <source>
        <dbReference type="ARBA" id="ARBA00023015"/>
    </source>
</evidence>
<feature type="domain" description="HTH tetR-type" evidence="5">
    <location>
        <begin position="1"/>
        <end position="59"/>
    </location>
</feature>
<evidence type="ECO:0000256" key="3">
    <source>
        <dbReference type="ARBA" id="ARBA00023163"/>
    </source>
</evidence>
<reference evidence="6" key="1">
    <citation type="journal article" date="2014" name="Int. J. Syst. Evol. Microbiol.">
        <title>Complete genome sequence of Corynebacterium casei LMG S-19264T (=DSM 44701T), isolated from a smear-ripened cheese.</title>
        <authorList>
            <consortium name="US DOE Joint Genome Institute (JGI-PGF)"/>
            <person name="Walter F."/>
            <person name="Albersmeier A."/>
            <person name="Kalinowski J."/>
            <person name="Ruckert C."/>
        </authorList>
    </citation>
    <scope>NUCLEOTIDE SEQUENCE</scope>
    <source>
        <strain evidence="6">JCM 3051</strain>
    </source>
</reference>
<dbReference type="PRINTS" id="PR00455">
    <property type="entry name" value="HTHTETR"/>
</dbReference>
<dbReference type="Gene3D" id="1.10.357.10">
    <property type="entry name" value="Tetracycline Repressor, domain 2"/>
    <property type="match status" value="1"/>
</dbReference>
<organism evidence="6 7">
    <name type="scientific">Promicromonospora citrea</name>
    <dbReference type="NCBI Taxonomy" id="43677"/>
    <lineage>
        <taxon>Bacteria</taxon>
        <taxon>Bacillati</taxon>
        <taxon>Actinomycetota</taxon>
        <taxon>Actinomycetes</taxon>
        <taxon>Micrococcales</taxon>
        <taxon>Promicromonosporaceae</taxon>
        <taxon>Promicromonospora</taxon>
    </lineage>
</organism>
<dbReference type="PROSITE" id="PS50977">
    <property type="entry name" value="HTH_TETR_2"/>
    <property type="match status" value="1"/>
</dbReference>
<dbReference type="Pfam" id="PF17754">
    <property type="entry name" value="TetR_C_14"/>
    <property type="match status" value="1"/>
</dbReference>
<dbReference type="InterPro" id="IPR050109">
    <property type="entry name" value="HTH-type_TetR-like_transc_reg"/>
</dbReference>
<dbReference type="InterPro" id="IPR009057">
    <property type="entry name" value="Homeodomain-like_sf"/>
</dbReference>
<dbReference type="InterPro" id="IPR041347">
    <property type="entry name" value="MftR_C"/>
</dbReference>
<proteinExistence type="predicted"/>
<keyword evidence="3" id="KW-0804">Transcription</keyword>
<dbReference type="Proteomes" id="UP000655589">
    <property type="component" value="Unassembled WGS sequence"/>
</dbReference>
<dbReference type="Gene3D" id="1.10.10.60">
    <property type="entry name" value="Homeodomain-like"/>
    <property type="match status" value="1"/>
</dbReference>
<evidence type="ECO:0000256" key="4">
    <source>
        <dbReference type="PROSITE-ProRule" id="PRU00335"/>
    </source>
</evidence>
<dbReference type="Pfam" id="PF00440">
    <property type="entry name" value="TetR_N"/>
    <property type="match status" value="1"/>
</dbReference>
<name>A0A8H9L8M8_9MICO</name>
<evidence type="ECO:0000313" key="6">
    <source>
        <dbReference type="EMBL" id="GGM38187.1"/>
    </source>
</evidence>
<dbReference type="InterPro" id="IPR001647">
    <property type="entry name" value="HTH_TetR"/>
</dbReference>
<reference evidence="6" key="2">
    <citation type="submission" date="2020-09" db="EMBL/GenBank/DDBJ databases">
        <authorList>
            <person name="Sun Q."/>
            <person name="Ohkuma M."/>
        </authorList>
    </citation>
    <scope>NUCLEOTIDE SEQUENCE</scope>
    <source>
        <strain evidence="6">JCM 3051</strain>
    </source>
</reference>
<dbReference type="GO" id="GO:0003700">
    <property type="term" value="F:DNA-binding transcription factor activity"/>
    <property type="evidence" value="ECO:0007669"/>
    <property type="project" value="TreeGrafter"/>
</dbReference>
<dbReference type="EMBL" id="BMPT01000018">
    <property type="protein sequence ID" value="GGM38187.1"/>
    <property type="molecule type" value="Genomic_DNA"/>
</dbReference>
<comment type="caution">
    <text evidence="6">The sequence shown here is derived from an EMBL/GenBank/DDBJ whole genome shotgun (WGS) entry which is preliminary data.</text>
</comment>
<dbReference type="GO" id="GO:0000976">
    <property type="term" value="F:transcription cis-regulatory region binding"/>
    <property type="evidence" value="ECO:0007669"/>
    <property type="project" value="TreeGrafter"/>
</dbReference>
<sequence length="184" mass="20011">MRAEVAAIVGDLVLEQGYERTTVDHICAAAGISRSTFFRYFPSKEDALLGGVADSGETLRDALAARPEDELPWVAVRRALQPLIDRYAADDERVRRLTRLMMTTPALLARHQEKNARWYELLRPEVARRLGADVDDRADPGPQALIGAALACVQATLTVWSANPSSGSLSDILDRAMGVVGPVG</sequence>
<protein>
    <submittedName>
        <fullName evidence="6">TetR family transcriptional regulator</fullName>
    </submittedName>
</protein>
<dbReference type="PANTHER" id="PTHR30055:SF238">
    <property type="entry name" value="MYCOFACTOCIN BIOSYNTHESIS TRANSCRIPTIONAL REGULATOR MFTR-RELATED"/>
    <property type="match status" value="1"/>
</dbReference>
<dbReference type="RefSeq" id="WP_171107527.1">
    <property type="nucleotide sequence ID" value="NZ_JBHSVD010000001.1"/>
</dbReference>
<keyword evidence="1" id="KW-0805">Transcription regulation</keyword>
<keyword evidence="7" id="KW-1185">Reference proteome</keyword>
<feature type="DNA-binding region" description="H-T-H motif" evidence="4">
    <location>
        <begin position="22"/>
        <end position="41"/>
    </location>
</feature>
<dbReference type="AlphaFoldDB" id="A0A8H9L8M8"/>
<dbReference type="PANTHER" id="PTHR30055">
    <property type="entry name" value="HTH-TYPE TRANSCRIPTIONAL REGULATOR RUTR"/>
    <property type="match status" value="1"/>
</dbReference>
<gene>
    <name evidence="6" type="ORF">GCM10010102_37170</name>
</gene>